<proteinExistence type="predicted"/>
<dbReference type="OrthoDB" id="15358at10239"/>
<keyword evidence="3" id="KW-1185">Reference proteome</keyword>
<dbReference type="InterPro" id="IPR010785">
    <property type="entry name" value="AcMNPV_AC18"/>
</dbReference>
<reference evidence="2 3" key="1">
    <citation type="journal article" date="2015" name="Genome Announc.">
        <title>Genome Sequence of an Alphabaculovirus Isolated from the Oak Looper, Lambdina fiscellaria, Contains a Putative 2-Kilobase-Pair Transposable Element Encoding a Transposase and a FLYWCH Domain-Containing Protein.</title>
        <authorList>
            <person name="Rohrmann G.F."/>
            <person name="Erlandson M.A."/>
            <person name="Theilmann D.A."/>
        </authorList>
    </citation>
    <scope>NUCLEOTIDE SEQUENCE [LARGE SCALE GENOMIC DNA]</scope>
    <source>
        <strain evidence="2">GR15</strain>
    </source>
</reference>
<accession>A0A0E3Z5Y4</accession>
<dbReference type="GeneID" id="24170844"/>
<dbReference type="Proteomes" id="UP000201190">
    <property type="component" value="Segment"/>
</dbReference>
<dbReference type="EMBL" id="KP752043">
    <property type="protein sequence ID" value="AKC91641.1"/>
    <property type="molecule type" value="Genomic_DNA"/>
</dbReference>
<dbReference type="KEGG" id="vg:24170844"/>
<dbReference type="RefSeq" id="YP_009133223.1">
    <property type="nucleotide sequence ID" value="NC_026922.1"/>
</dbReference>
<dbReference type="Pfam" id="PF07134">
    <property type="entry name" value="AcMNPV_Orf18"/>
    <property type="match status" value="2"/>
</dbReference>
<sequence length="531" mass="60627">MDQLRQQLFCDHSVPYISKKMLNDALGNWAFKALNKEQQSKSKATNTNACTNGDGDKANDNFFKEIYQTTAATLNRMCVLKGDAAVAAQLVGERNNNFGVTHLSLEVNAGSKLQHFGLSDATTRLTDKLKHIVDRQQCSINVILKQMDLKLFMMNLKNKNKLYTDKTIADKTKESHFCTVFKSYENEAIVFAPEFVEFVLDTRQTLKTIWCYDANTDTDNDGNKNTDTDNDGNKNNGNNGNDDNDGIIGQKTQNNFNEFLTQNEFNIFAPRDIGVLAVAEANAAAASRLILRYSLNVHMRPCKQGQVIWLYRSDGTVQRLQYFPFNFYFLDVYVRPLQFTTAPVMRTLFGVNVHVYQLSYVIADEIEGALYNIVYCDRARLNLRLSNLRKLIKIWRGLRWQHDRKSPPILSSNCAPPPPSTPNCPVPLPIHVEDDFFERIVWIAGPPPISIKRIGVLLRQLGPERGVAAVIALHRADRFADVNENKAYTRQVNFPYKVRNPNYYRNCWNEFCFIMNCLVLTPQKQSTFVKI</sequence>
<protein>
    <submittedName>
        <fullName evidence="2">Ac18-like protein</fullName>
    </submittedName>
</protein>
<evidence type="ECO:0000256" key="1">
    <source>
        <dbReference type="SAM" id="MobiDB-lite"/>
    </source>
</evidence>
<name>A0A0E3Z5Y4_9ABAC</name>
<organism evidence="2 3">
    <name type="scientific">Lambdina fiscellaria nucleopolyhedrovirus</name>
    <dbReference type="NCBI Taxonomy" id="1642929"/>
    <lineage>
        <taxon>Viruses</taxon>
        <taxon>Viruses incertae sedis</taxon>
        <taxon>Naldaviricetes</taxon>
        <taxon>Lefavirales</taxon>
        <taxon>Baculoviridae</taxon>
        <taxon>Alphabaculovirus</taxon>
        <taxon>Alphabaculovirus lafiscellariae</taxon>
    </lineage>
</organism>
<feature type="region of interest" description="Disordered" evidence="1">
    <location>
        <begin position="220"/>
        <end position="248"/>
    </location>
</feature>
<evidence type="ECO:0000313" key="2">
    <source>
        <dbReference type="EMBL" id="AKC91641.1"/>
    </source>
</evidence>
<evidence type="ECO:0000313" key="3">
    <source>
        <dbReference type="Proteomes" id="UP000201190"/>
    </source>
</evidence>